<evidence type="ECO:0000313" key="2">
    <source>
        <dbReference type="EMBL" id="CAK0862633.1"/>
    </source>
</evidence>
<keyword evidence="3" id="KW-1185">Reference proteome</keyword>
<comment type="caution">
    <text evidence="2">The sequence shown here is derived from an EMBL/GenBank/DDBJ whole genome shotgun (WGS) entry which is preliminary data.</text>
</comment>
<accession>A0ABN9URK2</accession>
<evidence type="ECO:0000256" key="1">
    <source>
        <dbReference type="SAM" id="MobiDB-lite"/>
    </source>
</evidence>
<proteinExistence type="predicted"/>
<evidence type="ECO:0000313" key="3">
    <source>
        <dbReference type="Proteomes" id="UP001189429"/>
    </source>
</evidence>
<feature type="non-terminal residue" evidence="2">
    <location>
        <position position="132"/>
    </location>
</feature>
<gene>
    <name evidence="2" type="ORF">PCOR1329_LOCUS50992</name>
</gene>
<dbReference type="EMBL" id="CAUYUJ010016178">
    <property type="protein sequence ID" value="CAK0862633.1"/>
    <property type="molecule type" value="Genomic_DNA"/>
</dbReference>
<organism evidence="2 3">
    <name type="scientific">Prorocentrum cordatum</name>
    <dbReference type="NCBI Taxonomy" id="2364126"/>
    <lineage>
        <taxon>Eukaryota</taxon>
        <taxon>Sar</taxon>
        <taxon>Alveolata</taxon>
        <taxon>Dinophyceae</taxon>
        <taxon>Prorocentrales</taxon>
        <taxon>Prorocentraceae</taxon>
        <taxon>Prorocentrum</taxon>
    </lineage>
</organism>
<protein>
    <submittedName>
        <fullName evidence="2">Uncharacterized protein</fullName>
    </submittedName>
</protein>
<dbReference type="Proteomes" id="UP001189429">
    <property type="component" value="Unassembled WGS sequence"/>
</dbReference>
<name>A0ABN9URK2_9DINO</name>
<sequence>MSFSESEITRVIGFLPPGAFDRAETQAVRAWVAFVLGVDPKAKEKHPVFHYISMARLLAETVGTAVVFASKAQVKCKGQVSGCGPGGSQGSDPGLSNVAGAPEDFAEAQAAALKKGQPKGLTVNLKDRVNEL</sequence>
<reference evidence="2" key="1">
    <citation type="submission" date="2023-10" db="EMBL/GenBank/DDBJ databases">
        <authorList>
            <person name="Chen Y."/>
            <person name="Shah S."/>
            <person name="Dougan E. K."/>
            <person name="Thang M."/>
            <person name="Chan C."/>
        </authorList>
    </citation>
    <scope>NUCLEOTIDE SEQUENCE [LARGE SCALE GENOMIC DNA]</scope>
</reference>
<feature type="region of interest" description="Disordered" evidence="1">
    <location>
        <begin position="81"/>
        <end position="100"/>
    </location>
</feature>